<proteinExistence type="predicted"/>
<organism evidence="2 3">
    <name type="scientific">Thalassiosira oceanica</name>
    <name type="common">Marine diatom</name>
    <dbReference type="NCBI Taxonomy" id="159749"/>
    <lineage>
        <taxon>Eukaryota</taxon>
        <taxon>Sar</taxon>
        <taxon>Stramenopiles</taxon>
        <taxon>Ochrophyta</taxon>
        <taxon>Bacillariophyta</taxon>
        <taxon>Coscinodiscophyceae</taxon>
        <taxon>Thalassiosirophycidae</taxon>
        <taxon>Thalassiosirales</taxon>
        <taxon>Thalassiosiraceae</taxon>
        <taxon>Thalassiosira</taxon>
    </lineage>
</organism>
<feature type="region of interest" description="Disordered" evidence="1">
    <location>
        <begin position="191"/>
        <end position="253"/>
    </location>
</feature>
<evidence type="ECO:0000256" key="1">
    <source>
        <dbReference type="SAM" id="MobiDB-lite"/>
    </source>
</evidence>
<keyword evidence="3" id="KW-1185">Reference proteome</keyword>
<sequence length="485" mass="53649">MSAGATSPEEAGGPPLVLPPGLPRQERLDVDAPAVVRVSQRGNEPPMVQAHRVDDTVYEATIVEPEDGSRVKGKVGKKIAKKFRHPLFRIFTSKKKSSDVSSSTSRSYHASTSSSSQDTAAETTNTGSGGRPSNESHYVGDDDVVHGNPIGLSINEIANAVHLSNHERTPEMERITEEHLAVVRSIESSCIAEGRPSNEPNEVGDDAEDSDVPPIPVFPSRPHLRPEGRDSSGLRRDQSGSINEIPPINVVSNHDGRSVVSEITLDSRVVDPGPRWQPSVEGEHQTNEEEHEFQSAIWNTDDDAPPVPDIVDDLEAKIQRKNRENSSEGPRLPHTAFDDPDNDEEDYLSMDEIDRAAAEYRLATILRRKNRKNTSEGRPKHGQDEGSAAFDKVQKLSYGADANGWERVLLIDDVYGNMYQWVNSNVDYRTSVRKIHRSSVVLVPLNEGLVPPTAQGEGGRYRARTFRDCINDREEYLREAKLAQK</sequence>
<feature type="compositionally biased region" description="Acidic residues" evidence="1">
    <location>
        <begin position="202"/>
        <end position="211"/>
    </location>
</feature>
<protein>
    <submittedName>
        <fullName evidence="2">Uncharacterized protein</fullName>
    </submittedName>
</protein>
<feature type="region of interest" description="Disordered" evidence="1">
    <location>
        <begin position="369"/>
        <end position="388"/>
    </location>
</feature>
<feature type="region of interest" description="Disordered" evidence="1">
    <location>
        <begin position="1"/>
        <end position="30"/>
    </location>
</feature>
<feature type="compositionally biased region" description="Basic and acidic residues" evidence="1">
    <location>
        <begin position="373"/>
        <end position="384"/>
    </location>
</feature>
<evidence type="ECO:0000313" key="3">
    <source>
        <dbReference type="Proteomes" id="UP000266841"/>
    </source>
</evidence>
<evidence type="ECO:0000313" key="2">
    <source>
        <dbReference type="EMBL" id="EJK71327.1"/>
    </source>
</evidence>
<dbReference type="Proteomes" id="UP000266841">
    <property type="component" value="Unassembled WGS sequence"/>
</dbReference>
<feature type="compositionally biased region" description="Basic and acidic residues" evidence="1">
    <location>
        <begin position="224"/>
        <end position="238"/>
    </location>
</feature>
<name>K0TKS6_THAOC</name>
<reference evidence="2 3" key="1">
    <citation type="journal article" date="2012" name="Genome Biol.">
        <title>Genome and low-iron response of an oceanic diatom adapted to chronic iron limitation.</title>
        <authorList>
            <person name="Lommer M."/>
            <person name="Specht M."/>
            <person name="Roy A.S."/>
            <person name="Kraemer L."/>
            <person name="Andreson R."/>
            <person name="Gutowska M.A."/>
            <person name="Wolf J."/>
            <person name="Bergner S.V."/>
            <person name="Schilhabel M.B."/>
            <person name="Klostermeier U.C."/>
            <person name="Beiko R.G."/>
            <person name="Rosenstiel P."/>
            <person name="Hippler M."/>
            <person name="Laroche J."/>
        </authorList>
    </citation>
    <scope>NUCLEOTIDE SEQUENCE [LARGE SCALE GENOMIC DNA]</scope>
    <source>
        <strain evidence="2 3">CCMP1005</strain>
    </source>
</reference>
<dbReference type="AlphaFoldDB" id="K0TKS6"/>
<accession>K0TKS6</accession>
<dbReference type="EMBL" id="AGNL01007398">
    <property type="protein sequence ID" value="EJK71327.1"/>
    <property type="molecule type" value="Genomic_DNA"/>
</dbReference>
<feature type="region of interest" description="Disordered" evidence="1">
    <location>
        <begin position="94"/>
        <end position="144"/>
    </location>
</feature>
<feature type="region of interest" description="Disordered" evidence="1">
    <location>
        <begin position="270"/>
        <end position="293"/>
    </location>
</feature>
<comment type="caution">
    <text evidence="2">The sequence shown here is derived from an EMBL/GenBank/DDBJ whole genome shotgun (WGS) entry which is preliminary data.</text>
</comment>
<feature type="compositionally biased region" description="Low complexity" evidence="1">
    <location>
        <begin position="99"/>
        <end position="124"/>
    </location>
</feature>
<feature type="region of interest" description="Disordered" evidence="1">
    <location>
        <begin position="320"/>
        <end position="345"/>
    </location>
</feature>
<gene>
    <name evidence="2" type="ORF">THAOC_07252</name>
</gene>